<accession>A0A7W5YS98</accession>
<dbReference type="Proteomes" id="UP000579945">
    <property type="component" value="Unassembled WGS sequence"/>
</dbReference>
<evidence type="ECO:0000313" key="1">
    <source>
        <dbReference type="EMBL" id="MBB3732052.1"/>
    </source>
</evidence>
<gene>
    <name evidence="1" type="ORF">FHR33_007912</name>
</gene>
<organism evidence="1 2">
    <name type="scientific">Nonomuraea dietziae</name>
    <dbReference type="NCBI Taxonomy" id="65515"/>
    <lineage>
        <taxon>Bacteria</taxon>
        <taxon>Bacillati</taxon>
        <taxon>Actinomycetota</taxon>
        <taxon>Actinomycetes</taxon>
        <taxon>Streptosporangiales</taxon>
        <taxon>Streptosporangiaceae</taxon>
        <taxon>Nonomuraea</taxon>
    </lineage>
</organism>
<proteinExistence type="predicted"/>
<name>A0A7W5YS98_9ACTN</name>
<protein>
    <submittedName>
        <fullName evidence="1">Uncharacterized protein</fullName>
    </submittedName>
</protein>
<dbReference type="EMBL" id="JACIBV010000001">
    <property type="protein sequence ID" value="MBB3732052.1"/>
    <property type="molecule type" value="Genomic_DNA"/>
</dbReference>
<comment type="caution">
    <text evidence="1">The sequence shown here is derived from an EMBL/GenBank/DDBJ whole genome shotgun (WGS) entry which is preliminary data.</text>
</comment>
<sequence length="266" mass="27493">MVSRRAVLAAALAGTVPGSAGPRLPSEARGLWESGVTYAYGARSLAVGHHAPATLLRDLAARADAAGRTVSAVLRRPVRPVVVVPASTEEAAALAGTGSLEGLAALASRGRVIVVPGAFSRLTPVGRDVVLAHELTHVAVGTHGGPVWLREGFADYVGYLGSGLEVGVAAAELAEEVGSGRTSARLPADGDFTPGAPRLAQVYQESWLACRLIAGRYGERALVELYDRAAGRDLAQALRPLGLSVPTLTGLWREYVRDELTAGGHG</sequence>
<keyword evidence="2" id="KW-1185">Reference proteome</keyword>
<dbReference type="RefSeq" id="WP_183658792.1">
    <property type="nucleotide sequence ID" value="NZ_BAAAXX010000180.1"/>
</dbReference>
<reference evidence="1 2" key="1">
    <citation type="submission" date="2020-08" db="EMBL/GenBank/DDBJ databases">
        <title>Sequencing the genomes of 1000 actinobacteria strains.</title>
        <authorList>
            <person name="Klenk H.-P."/>
        </authorList>
    </citation>
    <scope>NUCLEOTIDE SEQUENCE [LARGE SCALE GENOMIC DNA]</scope>
    <source>
        <strain evidence="1 2">DSM 44320</strain>
    </source>
</reference>
<dbReference type="AlphaFoldDB" id="A0A7W5YS98"/>
<dbReference type="GeneID" id="95394107"/>
<evidence type="ECO:0000313" key="2">
    <source>
        <dbReference type="Proteomes" id="UP000579945"/>
    </source>
</evidence>